<organism evidence="3 4">
    <name type="scientific">Cymbomonas tetramitiformis</name>
    <dbReference type="NCBI Taxonomy" id="36881"/>
    <lineage>
        <taxon>Eukaryota</taxon>
        <taxon>Viridiplantae</taxon>
        <taxon>Chlorophyta</taxon>
        <taxon>Pyramimonadophyceae</taxon>
        <taxon>Pyramimonadales</taxon>
        <taxon>Pyramimonadaceae</taxon>
        <taxon>Cymbomonas</taxon>
    </lineage>
</organism>
<dbReference type="Pfam" id="PF01843">
    <property type="entry name" value="DIL"/>
    <property type="match status" value="1"/>
</dbReference>
<dbReference type="PANTHER" id="PTHR31344">
    <property type="entry name" value="NUCLEAR PORE COMPLEX PROTEIN NUP205"/>
    <property type="match status" value="1"/>
</dbReference>
<dbReference type="Proteomes" id="UP001190700">
    <property type="component" value="Unassembled WGS sequence"/>
</dbReference>
<keyword evidence="4" id="KW-1185">Reference proteome</keyword>
<accession>A0AAE0FR23</accession>
<evidence type="ECO:0000313" key="4">
    <source>
        <dbReference type="Proteomes" id="UP001190700"/>
    </source>
</evidence>
<name>A0AAE0FR23_9CHLO</name>
<gene>
    <name evidence="3" type="ORF">CYMTET_27145</name>
</gene>
<dbReference type="InterPro" id="IPR021827">
    <property type="entry name" value="Nup186/Nup192/Nup205"/>
</dbReference>
<comment type="caution">
    <text evidence="3">The sequence shown here is derived from an EMBL/GenBank/DDBJ whole genome shotgun (WGS) entry which is preliminary data.</text>
</comment>
<feature type="compositionally biased region" description="Polar residues" evidence="1">
    <location>
        <begin position="59"/>
        <end position="77"/>
    </location>
</feature>
<dbReference type="AlphaFoldDB" id="A0AAE0FR23"/>
<dbReference type="PANTHER" id="PTHR31344:SF11">
    <property type="entry name" value="NUCLEOLAR PROTEIN GAR2-LIKE PROTEIN"/>
    <property type="match status" value="1"/>
</dbReference>
<evidence type="ECO:0000256" key="1">
    <source>
        <dbReference type="SAM" id="MobiDB-lite"/>
    </source>
</evidence>
<sequence>MRRSQQDVYDEDGFLKDDDMDEIVSQKTSSPLGSARSSVREHSPRHSLSGLSAHATAATPPQESQTADEARAPSNTRGSGSSQVQLPSSSHGSSQVQLPSSSHGSSGQVQMPSVGAEVASDSGGKLVAAAPPPKTPESETQSELRDVALLEVAVYCAPVRHGAVCWEVHGPARKLLHCLNRVSSSSQPPNFTEAVVLARRATSALGAVIRASGEEVLRLAFWWSNVVVLRAMLAEDSSTSMKPLLETVVEQLLLMERSTFDKIMCYSWGKEIVKRLQYDRCQHINSSAAALGYWKEAMGAVLEGLCPRRMEGESCGCLPDLSNQVMTACMEWLDVLMLNAYLGWELRAPSKPPPGTSQDDLDAERRDTDPQASVSERAMARLLPDCGVEANSPLTFGTGMRLKLFVGDLSDELDKMRRRSQAIATQSGAPSSLLRQDSRRMEYFPRMRAVADMLMLPKSNLADPEIRRHVCPNLTPSMIKRLLESFRADEHSAETIPATLFSALDAASAAARVMTARPSDATKPGQASETWCQLPKASYTSPTPSLVYKCCGIPAGRIGGSGPSAWDGSDAFSTSMIASVIGSKAATDRRFALLKELA</sequence>
<feature type="compositionally biased region" description="Low complexity" evidence="1">
    <location>
        <begin position="78"/>
        <end position="108"/>
    </location>
</feature>
<dbReference type="InterPro" id="IPR002710">
    <property type="entry name" value="Dilute_dom"/>
</dbReference>
<protein>
    <recommendedName>
        <fullName evidence="2">Dilute domain-containing protein</fullName>
    </recommendedName>
</protein>
<proteinExistence type="predicted"/>
<feature type="compositionally biased region" description="Polar residues" evidence="1">
    <location>
        <begin position="25"/>
        <end position="37"/>
    </location>
</feature>
<feature type="region of interest" description="Disordered" evidence="1">
    <location>
        <begin position="349"/>
        <end position="373"/>
    </location>
</feature>
<dbReference type="GO" id="GO:0005643">
    <property type="term" value="C:nuclear pore"/>
    <property type="evidence" value="ECO:0007669"/>
    <property type="project" value="InterPro"/>
</dbReference>
<evidence type="ECO:0000313" key="3">
    <source>
        <dbReference type="EMBL" id="KAK3264090.1"/>
    </source>
</evidence>
<feature type="region of interest" description="Disordered" evidence="1">
    <location>
        <begin position="1"/>
        <end position="142"/>
    </location>
</feature>
<reference evidence="3 4" key="1">
    <citation type="journal article" date="2015" name="Genome Biol. Evol.">
        <title>Comparative Genomics of a Bacterivorous Green Alga Reveals Evolutionary Causalities and Consequences of Phago-Mixotrophic Mode of Nutrition.</title>
        <authorList>
            <person name="Burns J.A."/>
            <person name="Paasch A."/>
            <person name="Narechania A."/>
            <person name="Kim E."/>
        </authorList>
    </citation>
    <scope>NUCLEOTIDE SEQUENCE [LARGE SCALE GENOMIC DNA]</scope>
    <source>
        <strain evidence="3 4">PLY_AMNH</strain>
    </source>
</reference>
<dbReference type="EMBL" id="LGRX02014800">
    <property type="protein sequence ID" value="KAK3264090.1"/>
    <property type="molecule type" value="Genomic_DNA"/>
</dbReference>
<feature type="compositionally biased region" description="Acidic residues" evidence="1">
    <location>
        <begin position="8"/>
        <end position="22"/>
    </location>
</feature>
<feature type="domain" description="Dilute" evidence="2">
    <location>
        <begin position="393"/>
        <end position="489"/>
    </location>
</feature>
<evidence type="ECO:0000259" key="2">
    <source>
        <dbReference type="Pfam" id="PF01843"/>
    </source>
</evidence>